<dbReference type="CDD" id="cd02440">
    <property type="entry name" value="AdoMet_MTases"/>
    <property type="match status" value="1"/>
</dbReference>
<dbReference type="Pfam" id="PF08241">
    <property type="entry name" value="Methyltransf_11"/>
    <property type="match status" value="1"/>
</dbReference>
<dbReference type="GO" id="GO:0003838">
    <property type="term" value="F:sterol 24-C-methyltransferase activity"/>
    <property type="evidence" value="ECO:0007669"/>
    <property type="project" value="TreeGrafter"/>
</dbReference>
<evidence type="ECO:0000313" key="4">
    <source>
        <dbReference type="WBParaSite" id="maker-PairedContig_1198-snap-gene-4.19-mRNA-1"/>
    </source>
</evidence>
<evidence type="ECO:0000256" key="2">
    <source>
        <dbReference type="ARBA" id="ARBA00038188"/>
    </source>
</evidence>
<dbReference type="PANTHER" id="PTHR44068">
    <property type="entry name" value="ZGC:194242"/>
    <property type="match status" value="1"/>
</dbReference>
<dbReference type="InterPro" id="IPR050447">
    <property type="entry name" value="Erg6_SMT_methyltransf"/>
</dbReference>
<dbReference type="GO" id="GO:0016126">
    <property type="term" value="P:sterol biosynthetic process"/>
    <property type="evidence" value="ECO:0007669"/>
    <property type="project" value="TreeGrafter"/>
</dbReference>
<dbReference type="Gene3D" id="3.40.50.150">
    <property type="entry name" value="Vaccinia Virus protein VP39"/>
    <property type="match status" value="1"/>
</dbReference>
<dbReference type="InterPro" id="IPR029063">
    <property type="entry name" value="SAM-dependent_MTases_sf"/>
</dbReference>
<dbReference type="STRING" id="6293.A0A1I8EA45"/>
<organism evidence="4">
    <name type="scientific">Wuchereria bancrofti</name>
    <dbReference type="NCBI Taxonomy" id="6293"/>
    <lineage>
        <taxon>Eukaryota</taxon>
        <taxon>Metazoa</taxon>
        <taxon>Ecdysozoa</taxon>
        <taxon>Nematoda</taxon>
        <taxon>Chromadorea</taxon>
        <taxon>Rhabditida</taxon>
        <taxon>Spirurina</taxon>
        <taxon>Spiruromorpha</taxon>
        <taxon>Filarioidea</taxon>
        <taxon>Onchocercidae</taxon>
        <taxon>Wuchereria</taxon>
    </lineage>
</organism>
<comment type="similarity">
    <text evidence="2">Belongs to the class I-like SAM-binding methyltransferase superfamily. Erg6/SMT family.</text>
</comment>
<feature type="domain" description="Methyltransferase type 11" evidence="3">
    <location>
        <begin position="100"/>
        <end position="185"/>
    </location>
</feature>
<dbReference type="WBParaSite" id="maker-PairedContig_1198-snap-gene-4.19-mRNA-1">
    <property type="protein sequence ID" value="maker-PairedContig_1198-snap-gene-4.19-mRNA-1"/>
    <property type="gene ID" value="maker-PairedContig_1198-snap-gene-4.19"/>
</dbReference>
<dbReference type="AlphaFoldDB" id="A0A1I8EA45"/>
<reference evidence="4" key="1">
    <citation type="submission" date="2016-11" db="UniProtKB">
        <authorList>
            <consortium name="WormBaseParasite"/>
        </authorList>
    </citation>
    <scope>IDENTIFICATION</scope>
    <source>
        <strain evidence="4">pt0022</strain>
    </source>
</reference>
<dbReference type="PANTHER" id="PTHR44068:SF1">
    <property type="entry name" value="HYPOTHETICAL LOC100005854"/>
    <property type="match status" value="1"/>
</dbReference>
<dbReference type="SUPFAM" id="SSF53335">
    <property type="entry name" value="S-adenosyl-L-methionine-dependent methyltransferases"/>
    <property type="match status" value="1"/>
</dbReference>
<accession>A0A1I8EA45</accession>
<evidence type="ECO:0000256" key="1">
    <source>
        <dbReference type="ARBA" id="ARBA00022679"/>
    </source>
</evidence>
<keyword evidence="1" id="KW-0808">Transferase</keyword>
<evidence type="ECO:0000259" key="3">
    <source>
        <dbReference type="Pfam" id="PF08241"/>
    </source>
</evidence>
<proteinExistence type="inferred from homology"/>
<name>A0A1I8EA45_WUCBA</name>
<sequence>MLICDNRSTNSMIGYLMDILHRLYFFLFDRSILYPLLNLLCSKLSIRFMNLGYQSKEDEDFPTLEKLSETDNCCKANITLYEKALSLCPKYPNFDGLQLLEVSCGQGGGIEWILRAHSFAAVNGIDSIIADTYSGRIFRGNAEKLPFVNDSFDVIINIESSHLYGNCQQFFLECSRVLRENGFLCWADLRYTYQLKTTMIQVQRSGLHLITTEDITEQVLQGIESTAARYDAMLQNAPYLIHLFQNSIRTTYCAPGTKSYERLMKREKIYICACWQNYKRIKFD</sequence>
<protein>
    <submittedName>
        <fullName evidence="4">Methyltransf_11 domain-containing protein</fullName>
    </submittedName>
</protein>
<dbReference type="GO" id="GO:0005783">
    <property type="term" value="C:endoplasmic reticulum"/>
    <property type="evidence" value="ECO:0007669"/>
    <property type="project" value="TreeGrafter"/>
</dbReference>
<dbReference type="InterPro" id="IPR013216">
    <property type="entry name" value="Methyltransf_11"/>
</dbReference>